<dbReference type="InterPro" id="IPR004705">
    <property type="entry name" value="Cation/H_exchanger_CPA1_bac"/>
</dbReference>
<keyword evidence="9 10" id="KW-0739">Sodium transport</keyword>
<feature type="transmembrane region" description="Helical" evidence="10">
    <location>
        <begin position="111"/>
        <end position="135"/>
    </location>
</feature>
<organism evidence="12 13">
    <name type="scientific">Peptidiphaga gingivicola</name>
    <dbReference type="NCBI Taxonomy" id="2741497"/>
    <lineage>
        <taxon>Bacteria</taxon>
        <taxon>Bacillati</taxon>
        <taxon>Actinomycetota</taxon>
        <taxon>Actinomycetes</taxon>
        <taxon>Actinomycetales</taxon>
        <taxon>Actinomycetaceae</taxon>
        <taxon>Peptidiphaga</taxon>
    </lineage>
</organism>
<dbReference type="EMBL" id="LVZK01000001">
    <property type="protein sequence ID" value="OAP86787.1"/>
    <property type="molecule type" value="Genomic_DNA"/>
</dbReference>
<accession>A0A179B552</accession>
<keyword evidence="13" id="KW-1185">Reference proteome</keyword>
<dbReference type="Proteomes" id="UP000078368">
    <property type="component" value="Unassembled WGS sequence"/>
</dbReference>
<feature type="transmembrane region" description="Helical" evidence="10">
    <location>
        <begin position="238"/>
        <end position="255"/>
    </location>
</feature>
<evidence type="ECO:0000256" key="8">
    <source>
        <dbReference type="ARBA" id="ARBA00023136"/>
    </source>
</evidence>
<evidence type="ECO:0000256" key="5">
    <source>
        <dbReference type="ARBA" id="ARBA00022989"/>
    </source>
</evidence>
<dbReference type="GO" id="GO:0015386">
    <property type="term" value="F:potassium:proton antiporter activity"/>
    <property type="evidence" value="ECO:0007669"/>
    <property type="project" value="TreeGrafter"/>
</dbReference>
<evidence type="ECO:0000256" key="1">
    <source>
        <dbReference type="ARBA" id="ARBA00004651"/>
    </source>
</evidence>
<dbReference type="Pfam" id="PF00999">
    <property type="entry name" value="Na_H_Exchanger"/>
    <property type="match status" value="1"/>
</dbReference>
<dbReference type="RefSeq" id="WP_064231454.1">
    <property type="nucleotide sequence ID" value="NZ_LVZK01000001.1"/>
</dbReference>
<feature type="transmembrane region" description="Helical" evidence="10">
    <location>
        <begin position="29"/>
        <end position="46"/>
    </location>
</feature>
<keyword evidence="2 10" id="KW-0813">Transport</keyword>
<comment type="caution">
    <text evidence="12">The sequence shown here is derived from an EMBL/GenBank/DDBJ whole genome shotgun (WGS) entry which is preliminary data.</text>
</comment>
<name>A0A179B552_9ACTO</name>
<keyword evidence="8 10" id="KW-0472">Membrane</keyword>
<proteinExistence type="inferred from homology"/>
<sequence>MLEVIIAVAAAIFLGNVLAHRLGVPPAILLIFLGLALALVPAHQLNDVRELGLPPHVILEIFLPVMLFWETRNTSWREVRTRLRGILLTGTALVVFTAFAVAWVLHSFVGVYSWPVALIIGAALAPTDAVAVATLNGKLPKSAITTLKAEALINDGATLVLFALALQLAGGRALSAAHASGMFFFSFLIGALVGLAVGWAANSLRAYIKSPMNFSVFMFTVPFAAFLISENIEPFQDMKGSGVVAVVVAAFYLTYRGPDTIKPVNRFYGLPIWSFVSYLMNGALFVLVGVQLPSAVKRMGETIERFDSSWGYGLKVVAAAWAVSVLARFVFVHVVIGIIRALDRSERQRRLRTTFRGRVVSTFAGLRGGVSLAVALSVPSGTFGRDFTIFVVGGVVMLSMVVQGLLLPAVIRWAKIPPDTSEKEEIHCAMNAISREGYEALDDIAARVGASQEAIDGAKAEWSRFQKGLEEEANARSNPDLDDSQSYWRQNRALRLAVIDYQREVLKRLRNEGKIDMNVLHIVQERLDTEEIRVIGPVELD</sequence>
<dbReference type="PANTHER" id="PTHR10110">
    <property type="entry name" value="SODIUM/HYDROGEN EXCHANGER"/>
    <property type="match status" value="1"/>
</dbReference>
<keyword evidence="7 10" id="KW-0406">Ion transport</keyword>
<dbReference type="GO" id="GO:0005886">
    <property type="term" value="C:plasma membrane"/>
    <property type="evidence" value="ECO:0007669"/>
    <property type="project" value="UniProtKB-SubCell"/>
</dbReference>
<feature type="transmembrane region" description="Helical" evidence="10">
    <location>
        <begin position="213"/>
        <end position="232"/>
    </location>
</feature>
<reference evidence="12 13" key="1">
    <citation type="submission" date="2016-04" db="EMBL/GenBank/DDBJ databases">
        <title>Peptidophaga gingivicola gen. nov., sp. nov., isolated from human subgingival plaque.</title>
        <authorList>
            <person name="Beall C.J."/>
            <person name="Mokrzan E.M."/>
            <person name="Griffen A.L."/>
            <person name="Leys E.J."/>
        </authorList>
    </citation>
    <scope>NUCLEOTIDE SEQUENCE [LARGE SCALE GENOMIC DNA]</scope>
    <source>
        <strain evidence="12 13">BA112</strain>
    </source>
</reference>
<dbReference type="InterPro" id="IPR018422">
    <property type="entry name" value="Cation/H_exchanger_CPA1"/>
</dbReference>
<feature type="transmembrane region" description="Helical" evidence="10">
    <location>
        <begin position="85"/>
        <end position="105"/>
    </location>
</feature>
<dbReference type="AlphaFoldDB" id="A0A179B552"/>
<feature type="transmembrane region" description="Helical" evidence="10">
    <location>
        <begin position="312"/>
        <end position="339"/>
    </location>
</feature>
<evidence type="ECO:0000256" key="9">
    <source>
        <dbReference type="ARBA" id="ARBA00023201"/>
    </source>
</evidence>
<feature type="domain" description="Cation/H+ exchanger transmembrane" evidence="11">
    <location>
        <begin position="11"/>
        <end position="413"/>
    </location>
</feature>
<dbReference type="STRING" id="1823756.A4H34_06675"/>
<feature type="transmembrane region" description="Helical" evidence="10">
    <location>
        <begin position="387"/>
        <end position="411"/>
    </location>
</feature>
<feature type="transmembrane region" description="Helical" evidence="10">
    <location>
        <begin position="156"/>
        <end position="175"/>
    </location>
</feature>
<dbReference type="Gene3D" id="6.10.140.1330">
    <property type="match status" value="1"/>
</dbReference>
<evidence type="ECO:0000313" key="12">
    <source>
        <dbReference type="EMBL" id="OAP86787.1"/>
    </source>
</evidence>
<protein>
    <submittedName>
        <fullName evidence="12">Sodium:proton antiporter</fullName>
    </submittedName>
</protein>
<dbReference type="GO" id="GO:0015385">
    <property type="term" value="F:sodium:proton antiporter activity"/>
    <property type="evidence" value="ECO:0007669"/>
    <property type="project" value="InterPro"/>
</dbReference>
<dbReference type="NCBIfam" id="TIGR00831">
    <property type="entry name" value="a_cpa1"/>
    <property type="match status" value="1"/>
</dbReference>
<feature type="transmembrane region" description="Helical" evidence="10">
    <location>
        <begin position="359"/>
        <end position="381"/>
    </location>
</feature>
<dbReference type="PANTHER" id="PTHR10110:SF86">
    <property type="entry name" value="SODIUM_HYDROGEN EXCHANGER 7"/>
    <property type="match status" value="1"/>
</dbReference>
<evidence type="ECO:0000259" key="11">
    <source>
        <dbReference type="Pfam" id="PF00999"/>
    </source>
</evidence>
<dbReference type="InterPro" id="IPR006153">
    <property type="entry name" value="Cation/H_exchanger_TM"/>
</dbReference>
<comment type="similarity">
    <text evidence="10">Belongs to the monovalent cation:proton antiporter 1 (CPA1) transporter (TC 2.A.36) family.</text>
</comment>
<evidence type="ECO:0000256" key="6">
    <source>
        <dbReference type="ARBA" id="ARBA00023053"/>
    </source>
</evidence>
<keyword evidence="4 10" id="KW-0812">Transmembrane</keyword>
<gene>
    <name evidence="12" type="ORF">A4H34_06675</name>
</gene>
<dbReference type="GO" id="GO:0051453">
    <property type="term" value="P:regulation of intracellular pH"/>
    <property type="evidence" value="ECO:0007669"/>
    <property type="project" value="TreeGrafter"/>
</dbReference>
<feature type="transmembrane region" description="Helical" evidence="10">
    <location>
        <begin position="267"/>
        <end position="292"/>
    </location>
</feature>
<comment type="function">
    <text evidence="10">Na(+)/H(+) antiporter that extrudes sodium in exchange for external protons.</text>
</comment>
<keyword evidence="3 10" id="KW-1003">Cell membrane</keyword>
<dbReference type="GO" id="GO:0098719">
    <property type="term" value="P:sodium ion import across plasma membrane"/>
    <property type="evidence" value="ECO:0007669"/>
    <property type="project" value="TreeGrafter"/>
</dbReference>
<keyword evidence="10" id="KW-0050">Antiport</keyword>
<dbReference type="OrthoDB" id="57886at2"/>
<keyword evidence="5 10" id="KW-1133">Transmembrane helix</keyword>
<comment type="subcellular location">
    <subcellularLocation>
        <location evidence="1 10">Cell membrane</location>
        <topology evidence="1 10">Multi-pass membrane protein</topology>
    </subcellularLocation>
</comment>
<feature type="transmembrane region" description="Helical" evidence="10">
    <location>
        <begin position="181"/>
        <end position="201"/>
    </location>
</feature>
<evidence type="ECO:0000256" key="4">
    <source>
        <dbReference type="ARBA" id="ARBA00022692"/>
    </source>
</evidence>
<evidence type="ECO:0000256" key="3">
    <source>
        <dbReference type="ARBA" id="ARBA00022475"/>
    </source>
</evidence>
<evidence type="ECO:0000256" key="2">
    <source>
        <dbReference type="ARBA" id="ARBA00022448"/>
    </source>
</evidence>
<evidence type="ECO:0000256" key="10">
    <source>
        <dbReference type="RuleBase" id="RU366002"/>
    </source>
</evidence>
<keyword evidence="6 10" id="KW-0915">Sodium</keyword>
<evidence type="ECO:0000256" key="7">
    <source>
        <dbReference type="ARBA" id="ARBA00023065"/>
    </source>
</evidence>
<evidence type="ECO:0000313" key="13">
    <source>
        <dbReference type="Proteomes" id="UP000078368"/>
    </source>
</evidence>